<gene>
    <name evidence="2" type="ORF">MHIP_13150</name>
</gene>
<keyword evidence="1" id="KW-0812">Transmembrane</keyword>
<organism evidence="2 3">
    <name type="scientific">Mycolicibacterium hippocampi</name>
    <dbReference type="NCBI Taxonomy" id="659824"/>
    <lineage>
        <taxon>Bacteria</taxon>
        <taxon>Bacillati</taxon>
        <taxon>Actinomycetota</taxon>
        <taxon>Actinomycetes</taxon>
        <taxon>Mycobacteriales</taxon>
        <taxon>Mycobacteriaceae</taxon>
        <taxon>Mycolicibacterium</taxon>
    </lineage>
</organism>
<evidence type="ECO:0000256" key="1">
    <source>
        <dbReference type="SAM" id="Phobius"/>
    </source>
</evidence>
<protein>
    <submittedName>
        <fullName evidence="2">Uncharacterized protein</fullName>
    </submittedName>
</protein>
<feature type="transmembrane region" description="Helical" evidence="1">
    <location>
        <begin position="62"/>
        <end position="84"/>
    </location>
</feature>
<name>A0A7I9ZIH3_9MYCO</name>
<proteinExistence type="predicted"/>
<comment type="caution">
    <text evidence="2">The sequence shown here is derived from an EMBL/GenBank/DDBJ whole genome shotgun (WGS) entry which is preliminary data.</text>
</comment>
<keyword evidence="1" id="KW-0472">Membrane</keyword>
<accession>A0A7I9ZIH3</accession>
<dbReference type="Proteomes" id="UP000465304">
    <property type="component" value="Unassembled WGS sequence"/>
</dbReference>
<sequence length="86" mass="9297">MPGMRQATRRLLSKQVSVADAIEAALWLAIPYVAVGLVWAYFQTDELRQLEGVLQPWLPAGAGMAAYLIVAGLWPVYLVLPAVCGA</sequence>
<dbReference type="AlphaFoldDB" id="A0A7I9ZIH3"/>
<dbReference type="EMBL" id="BLLB01000002">
    <property type="protein sequence ID" value="GFH00832.1"/>
    <property type="molecule type" value="Genomic_DNA"/>
</dbReference>
<feature type="transmembrane region" description="Helical" evidence="1">
    <location>
        <begin position="21"/>
        <end position="42"/>
    </location>
</feature>
<evidence type="ECO:0000313" key="2">
    <source>
        <dbReference type="EMBL" id="GFH00832.1"/>
    </source>
</evidence>
<evidence type="ECO:0000313" key="3">
    <source>
        <dbReference type="Proteomes" id="UP000465304"/>
    </source>
</evidence>
<keyword evidence="3" id="KW-1185">Reference proteome</keyword>
<reference evidence="2 3" key="1">
    <citation type="journal article" date="2019" name="Emerg. Microbes Infect.">
        <title>Comprehensive subspecies identification of 175 nontuberculous mycobacteria species based on 7547 genomic profiles.</title>
        <authorList>
            <person name="Matsumoto Y."/>
            <person name="Kinjo T."/>
            <person name="Motooka D."/>
            <person name="Nabeya D."/>
            <person name="Jung N."/>
            <person name="Uechi K."/>
            <person name="Horii T."/>
            <person name="Iida T."/>
            <person name="Fujita J."/>
            <person name="Nakamura S."/>
        </authorList>
    </citation>
    <scope>NUCLEOTIDE SEQUENCE [LARGE SCALE GENOMIC DNA]</scope>
    <source>
        <strain evidence="2 3">JCM 30996</strain>
    </source>
</reference>
<keyword evidence="1" id="KW-1133">Transmembrane helix</keyword>